<dbReference type="SUPFAM" id="SSF53474">
    <property type="entry name" value="alpha/beta-Hydrolases"/>
    <property type="match status" value="1"/>
</dbReference>
<dbReference type="PANTHER" id="PTHR22946:SF9">
    <property type="entry name" value="POLYKETIDE TRANSFERASE AF380"/>
    <property type="match status" value="1"/>
</dbReference>
<comment type="caution">
    <text evidence="4">The sequence shown here is derived from an EMBL/GenBank/DDBJ whole genome shotgun (WGS) entry which is preliminary data.</text>
</comment>
<keyword evidence="5" id="KW-1185">Reference proteome</keyword>
<dbReference type="EMBL" id="JASNQZ010000018">
    <property type="protein sequence ID" value="KAL0945350.1"/>
    <property type="molecule type" value="Genomic_DNA"/>
</dbReference>
<evidence type="ECO:0000256" key="1">
    <source>
        <dbReference type="ARBA" id="ARBA00022801"/>
    </source>
</evidence>
<evidence type="ECO:0000259" key="3">
    <source>
        <dbReference type="Pfam" id="PF12697"/>
    </source>
</evidence>
<dbReference type="Pfam" id="PF12697">
    <property type="entry name" value="Abhydrolase_6"/>
    <property type="match status" value="1"/>
</dbReference>
<organism evidence="4 5">
    <name type="scientific">Hohenbuehelia grisea</name>
    <dbReference type="NCBI Taxonomy" id="104357"/>
    <lineage>
        <taxon>Eukaryota</taxon>
        <taxon>Fungi</taxon>
        <taxon>Dikarya</taxon>
        <taxon>Basidiomycota</taxon>
        <taxon>Agaricomycotina</taxon>
        <taxon>Agaricomycetes</taxon>
        <taxon>Agaricomycetidae</taxon>
        <taxon>Agaricales</taxon>
        <taxon>Pleurotineae</taxon>
        <taxon>Pleurotaceae</taxon>
        <taxon>Hohenbuehelia</taxon>
    </lineage>
</organism>
<gene>
    <name evidence="4" type="ORF">HGRIS_000848</name>
</gene>
<comment type="similarity">
    <text evidence="2">Belongs to the AB hydrolase superfamily. FUS2 hydrolase family.</text>
</comment>
<protein>
    <recommendedName>
        <fullName evidence="3">AB hydrolase-1 domain-containing protein</fullName>
    </recommendedName>
</protein>
<evidence type="ECO:0000256" key="2">
    <source>
        <dbReference type="ARBA" id="ARBA00038115"/>
    </source>
</evidence>
<name>A0ABR3IPX7_9AGAR</name>
<proteinExistence type="inferred from homology"/>
<accession>A0ABR3IPX7</accession>
<feature type="domain" description="AB hydrolase-1" evidence="3">
    <location>
        <begin position="46"/>
        <end position="296"/>
    </location>
</feature>
<keyword evidence="1" id="KW-0378">Hydrolase</keyword>
<evidence type="ECO:0000313" key="5">
    <source>
        <dbReference type="Proteomes" id="UP001556367"/>
    </source>
</evidence>
<dbReference type="InterPro" id="IPR050261">
    <property type="entry name" value="FrsA_esterase"/>
</dbReference>
<dbReference type="Proteomes" id="UP001556367">
    <property type="component" value="Unassembled WGS sequence"/>
</dbReference>
<dbReference type="InterPro" id="IPR029058">
    <property type="entry name" value="AB_hydrolase_fold"/>
</dbReference>
<dbReference type="PANTHER" id="PTHR22946">
    <property type="entry name" value="DIENELACTONE HYDROLASE DOMAIN-CONTAINING PROTEIN-RELATED"/>
    <property type="match status" value="1"/>
</dbReference>
<sequence length="309" mass="33193">MASASSSSTKSTQETVKIPSETPHWDLDAWVYTPVRSPSRDGYPVVIMAHGVGCTKSMGLASWAEAFCAAGYVCIVFDFRRWGASDGSPRNSIFISERLQDYRTIIKYCRRKDDYDSQKIVLWGYSFAGGHVLALSAEPELNIRATIALAPYTGRAFGFTLTWLCLRRVSLAIADIIKQTFGASPVYIPCVGPPGSVGAVTAAGAVEGLLSLATGDGDFPNQISASTYLRTPMFQPRNVCSFIACPVLMIAATGDVICPAKGVLEAASLAPNAETVKIAGGHFDMFPGQSEHERCVKAQVAFLLKHIPV</sequence>
<reference evidence="5" key="1">
    <citation type="submission" date="2024-06" db="EMBL/GenBank/DDBJ databases">
        <title>Multi-omics analyses provide insights into the biosynthesis of the anticancer antibiotic pleurotin in Hohenbuehelia grisea.</title>
        <authorList>
            <person name="Weaver J.A."/>
            <person name="Alberti F."/>
        </authorList>
    </citation>
    <scope>NUCLEOTIDE SEQUENCE [LARGE SCALE GENOMIC DNA]</scope>
    <source>
        <strain evidence="5">T-177</strain>
    </source>
</reference>
<dbReference type="InterPro" id="IPR000073">
    <property type="entry name" value="AB_hydrolase_1"/>
</dbReference>
<evidence type="ECO:0000313" key="4">
    <source>
        <dbReference type="EMBL" id="KAL0945350.1"/>
    </source>
</evidence>
<dbReference type="Gene3D" id="3.40.50.1820">
    <property type="entry name" value="alpha/beta hydrolase"/>
    <property type="match status" value="1"/>
</dbReference>